<evidence type="ECO:0000256" key="10">
    <source>
        <dbReference type="ARBA" id="ARBA00022833"/>
    </source>
</evidence>
<dbReference type="PANTHER" id="PTHR13145:SF0">
    <property type="entry name" value="E3 UBIQUITIN-PROTEIN LIGASE MARCHF6"/>
    <property type="match status" value="1"/>
</dbReference>
<evidence type="ECO:0000259" key="18">
    <source>
        <dbReference type="PROSITE" id="PS51309"/>
    </source>
</evidence>
<evidence type="ECO:0000259" key="16">
    <source>
        <dbReference type="PROSITE" id="PS50089"/>
    </source>
</evidence>
<evidence type="ECO:0000256" key="11">
    <source>
        <dbReference type="ARBA" id="ARBA00022989"/>
    </source>
</evidence>
<evidence type="ECO:0000256" key="7">
    <source>
        <dbReference type="ARBA" id="ARBA00022723"/>
    </source>
</evidence>
<sequence>MDTNMNVGTAKGDETRNPDVMNDPEYATNVDGDDGTGDQDTCRICRGEATAQEPLFYPCKCSGSIKFVHQDCLMEWLGHSQKKHCELCKTPFRFTKLYAPNMPRTLPLPVFIKHLAVHILKNIATWLRMCLVTVVWLVGLPWMMRHIWGILFWFADGGWSFKHYQFSRNIPEQLRNSSEALAVNEKLASLAANGTSPANPLLAYPTTTPIMWEALTKLYELVVSHRYNMSLPEPSITGIFNSIYSTMGLREYGLPSNISNRTTGAMLLEPYPVFNQTIVIKHPSLLSDVYFLNNLTRNNWINRVVVTCLEGQIITVVVVVCFILIFLIREWVVQQQPGINIGAGFNAEFANPDAREQLPQDPIENLRHADRGDVAAIDRIIHDFEAIQDVIDRRAEDRGEPVPARARRRMGGFDENNANREDSLAAARNLERHEARASDDEGDEADEALLAELPTSIDQIDATEFIALWRRADGDADQILRLMEEEGLGERLKYWKNALEALRQGDAESGVVGSRQIGRIPSKSPEPKNDEDLGESSRKMDGPKSRPEKSHLLTMDPTQQELHIGDILYHKLSVLVPELAGKVTGMLLELETPELLDLVDDDDALYAKMDEALIVYNGFLMEEGNDPILTNEKGKDQLLRELVLRKARRMRVERAEKVADIFLEMDIEDLLNIIEDDVTFKTRTEEVFAFYELHLTQMRKVFPSRKAKDKYLAEHPEFMPPKITPSSAASSKAGAADDTATHFRPGSASDSAQKLPSALARDYWDFDGLPDNEEQHTNTDSGDQPQGSFTDRSTNTNGLGAGNESLEVHASEQDRHSTMQDDLVGGVDDAEGSDRQSTGDRGQPDKPTTPLDGSGAATPQGDNVPPLENPPPPPGPGNRQPRNPPEGIIGHLTDWLWGDVDGAAYEVEGDDEHVVDDIDAEEPFVPRNRRDALDHAIDIGAPNLDDPRDLVAAVMDNQADELDPNAPNELDDAEDFDGIMDLIGMHGPLTSLIQNALFGAVLISLTVALGVWLPYNVGKLTLLLTANPISTIKLPLKLVFKAAAVIQDLTLVLIGYISYALIRIFSIVMSSFAIKPNKLLLSTSDTANMALNSLKFAYSAGERVTGGFIGAMAQIPDSEIPAFSAASHESLIQIQSLFSKVLGFITGSSLAQAVISSTGSEALPAFDTSHLREAAAAVGQSIMAYLSALPSMLAKSETWVIRLNAHRRAEPIDLALSYWDGTDRAYAIIAGYAAFIFLGAAYIRKGSPFSSSQTGKDWESTIIDVLNQAGGVMKVILIISIEMLVFPLYCGVLLDAAMLPLFENATVASRAMFAITSPLTSVFVHWFVGTCYMFHFALFVSMCRKILRSGVLYFIRDPDDPTFHPVRDVLERNVGTQLRKITFSATVYGALVMICLGGVVWGLSFAFVGVFPITWSSNDPVLEFPVDLLFYNFLVPVAVKYFKPSDAVQAIYSWWFRRCARILRLTWFLLDERMNDEEGYFPQWSYSWKRIRGDDLFKDGKPHPEIPFVKNGRYVRTPDSDMVRIPKSRNAFLEVNEKNQRIDGEPDPEEGLHGTKSKLFKMVYAPPWFRTRIAGFILLLWLFAAITGCSLTLIPLVFGRWVFNTILPFKVKKNDIYAFSMGINILGSLVYCLINLRPGAEALHTAAVANARAPTAILRKLLALSIRTLRLSYAYGAFVFLLPTLAAALVEFYLLIPLHTYFAPGSRHTIRFVQSWTLGLLFVNLARRAILWYADSRPAAALRAVVRRGMLDPDVRLATRAFIAPLTLIAVVGLAAPMACAWTLNALGLFGASEEARTRVYRYAFPAMTAAFAQVQGLAAAAAVVRGWRMSIRDEVYLIGERLHNFGESRRKGSVGIPSMGRIET</sequence>
<evidence type="ECO:0000256" key="4">
    <source>
        <dbReference type="ARBA" id="ARBA00012483"/>
    </source>
</evidence>
<dbReference type="VEuPathDB" id="FungiDB:GMDG_05321"/>
<dbReference type="GO" id="GO:0003723">
    <property type="term" value="F:RNA binding"/>
    <property type="evidence" value="ECO:0007669"/>
    <property type="project" value="InterPro"/>
</dbReference>
<evidence type="ECO:0000256" key="13">
    <source>
        <dbReference type="PROSITE-ProRule" id="PRU00175"/>
    </source>
</evidence>
<keyword evidence="11 15" id="KW-1133">Transmembrane helix</keyword>
<feature type="transmembrane region" description="Helical" evidence="15">
    <location>
        <begin position="126"/>
        <end position="144"/>
    </location>
</feature>
<dbReference type="RefSeq" id="XP_024328422.1">
    <property type="nucleotide sequence ID" value="XM_024464337.1"/>
</dbReference>
<dbReference type="GO" id="GO:0036503">
    <property type="term" value="P:ERAD pathway"/>
    <property type="evidence" value="ECO:0007669"/>
    <property type="project" value="TreeGrafter"/>
</dbReference>
<feature type="transmembrane region" description="Helical" evidence="15">
    <location>
        <begin position="1673"/>
        <end position="1696"/>
    </location>
</feature>
<keyword evidence="9" id="KW-0833">Ubl conjugation pathway</keyword>
<feature type="transmembrane region" description="Helical" evidence="15">
    <location>
        <begin position="1387"/>
        <end position="1412"/>
    </location>
</feature>
<feature type="transmembrane region" description="Helical" evidence="15">
    <location>
        <begin position="304"/>
        <end position="328"/>
    </location>
</feature>
<comment type="subcellular location">
    <subcellularLocation>
        <location evidence="2">Membrane</location>
        <topology evidence="2">Multi-pass membrane protein</topology>
    </subcellularLocation>
</comment>
<dbReference type="InterPro" id="IPR036053">
    <property type="entry name" value="PABP-dom"/>
</dbReference>
<keyword evidence="10" id="KW-0862">Zinc</keyword>
<dbReference type="InterPro" id="IPR057211">
    <property type="entry name" value="DUF7889"/>
</dbReference>
<dbReference type="InterPro" id="IPR013083">
    <property type="entry name" value="Znf_RING/FYVE/PHD"/>
</dbReference>
<dbReference type="PANTHER" id="PTHR13145">
    <property type="entry name" value="SSM4 PROTEIN"/>
    <property type="match status" value="1"/>
</dbReference>
<dbReference type="Pfam" id="PF23113">
    <property type="entry name" value="MARCHF6_C"/>
    <property type="match status" value="1"/>
</dbReference>
<comment type="pathway">
    <text evidence="3">Protein modification; protein ubiquitination.</text>
</comment>
<keyword evidence="7" id="KW-0479">Metal-binding</keyword>
<feature type="transmembrane region" description="Helical" evidence="15">
    <location>
        <begin position="1225"/>
        <end position="1243"/>
    </location>
</feature>
<feature type="domain" description="PABC" evidence="18">
    <location>
        <begin position="544"/>
        <end position="621"/>
    </location>
</feature>
<feature type="transmembrane region" description="Helical" evidence="15">
    <location>
        <begin position="996"/>
        <end position="1017"/>
    </location>
</feature>
<evidence type="ECO:0000256" key="5">
    <source>
        <dbReference type="ARBA" id="ARBA00022679"/>
    </source>
</evidence>
<feature type="transmembrane region" description="Helical" evidence="15">
    <location>
        <begin position="1573"/>
        <end position="1596"/>
    </location>
</feature>
<feature type="compositionally biased region" description="Low complexity" evidence="14">
    <location>
        <begin position="877"/>
        <end position="887"/>
    </location>
</feature>
<dbReference type="PROSITE" id="PS50089">
    <property type="entry name" value="ZF_RING_2"/>
    <property type="match status" value="1"/>
</dbReference>
<feature type="compositionally biased region" description="Basic and acidic residues" evidence="14">
    <location>
        <begin position="832"/>
        <end position="844"/>
    </location>
</feature>
<dbReference type="GeneID" id="36283743"/>
<dbReference type="EMBL" id="KV441386">
    <property type="protein sequence ID" value="OAF63152.1"/>
    <property type="molecule type" value="Genomic_DNA"/>
</dbReference>
<dbReference type="InterPro" id="IPR056521">
    <property type="entry name" value="MARCHF6-like_C"/>
</dbReference>
<feature type="transmembrane region" description="Helical" evidence="15">
    <location>
        <begin position="1275"/>
        <end position="1302"/>
    </location>
</feature>
<feature type="transmembrane region" description="Helical" evidence="15">
    <location>
        <begin position="1424"/>
        <end position="1442"/>
    </location>
</feature>
<feature type="compositionally biased region" description="Pro residues" evidence="14">
    <location>
        <begin position="867"/>
        <end position="876"/>
    </location>
</feature>
<evidence type="ECO:0000256" key="9">
    <source>
        <dbReference type="ARBA" id="ARBA00022786"/>
    </source>
</evidence>
<feature type="compositionally biased region" description="Low complexity" evidence="14">
    <location>
        <begin position="726"/>
        <end position="738"/>
    </location>
</feature>
<accession>A0A177ANS3</accession>
<evidence type="ECO:0000256" key="2">
    <source>
        <dbReference type="ARBA" id="ARBA00004141"/>
    </source>
</evidence>
<feature type="domain" description="RING-type" evidence="16">
    <location>
        <begin position="42"/>
        <end position="89"/>
    </location>
</feature>
<feature type="region of interest" description="Disordered" evidence="14">
    <location>
        <begin position="1"/>
        <end position="22"/>
    </location>
</feature>
<keyword evidence="5" id="KW-0808">Transferase</keyword>
<dbReference type="Proteomes" id="UP000077154">
    <property type="component" value="Unassembled WGS sequence"/>
</dbReference>
<evidence type="ECO:0000256" key="8">
    <source>
        <dbReference type="ARBA" id="ARBA00022771"/>
    </source>
</evidence>
<evidence type="ECO:0000259" key="17">
    <source>
        <dbReference type="PROSITE" id="PS51292"/>
    </source>
</evidence>
<evidence type="ECO:0000256" key="12">
    <source>
        <dbReference type="ARBA" id="ARBA00023136"/>
    </source>
</evidence>
<evidence type="ECO:0000256" key="15">
    <source>
        <dbReference type="SAM" id="Phobius"/>
    </source>
</evidence>
<dbReference type="OrthoDB" id="1108038at2759"/>
<dbReference type="Gene3D" id="1.10.1900.10">
    <property type="entry name" value="c-terminal domain of poly(a) binding protein"/>
    <property type="match status" value="2"/>
</dbReference>
<gene>
    <name evidence="19" type="ORF">VC83_00650</name>
</gene>
<feature type="transmembrane region" description="Helical" evidence="15">
    <location>
        <begin position="1757"/>
        <end position="1784"/>
    </location>
</feature>
<dbReference type="Pfam" id="PF12906">
    <property type="entry name" value="RINGv"/>
    <property type="match status" value="1"/>
</dbReference>
<dbReference type="GO" id="GO:0005789">
    <property type="term" value="C:endoplasmic reticulum membrane"/>
    <property type="evidence" value="ECO:0007669"/>
    <property type="project" value="TreeGrafter"/>
</dbReference>
<evidence type="ECO:0000313" key="19">
    <source>
        <dbReference type="EMBL" id="OAF63152.1"/>
    </source>
</evidence>
<feature type="transmembrane region" description="Helical" evidence="15">
    <location>
        <begin position="1716"/>
        <end position="1734"/>
    </location>
</feature>
<dbReference type="Pfam" id="PF00658">
    <property type="entry name" value="MLLE"/>
    <property type="match status" value="1"/>
</dbReference>
<protein>
    <recommendedName>
        <fullName evidence="4">RING-type E3 ubiquitin transferase</fullName>
        <ecNumber evidence="4">2.3.2.27</ecNumber>
    </recommendedName>
</protein>
<dbReference type="Pfam" id="PF25417">
    <property type="entry name" value="DUF7889"/>
    <property type="match status" value="1"/>
</dbReference>
<feature type="transmembrane region" description="Helical" evidence="15">
    <location>
        <begin position="1804"/>
        <end position="1825"/>
    </location>
</feature>
<dbReference type="GO" id="GO:0061630">
    <property type="term" value="F:ubiquitin protein ligase activity"/>
    <property type="evidence" value="ECO:0007669"/>
    <property type="project" value="UniProtKB-EC"/>
</dbReference>
<dbReference type="eggNOG" id="KOG1609">
    <property type="taxonomic scope" value="Eukaryota"/>
</dbReference>
<evidence type="ECO:0000256" key="6">
    <source>
        <dbReference type="ARBA" id="ARBA00022692"/>
    </source>
</evidence>
<dbReference type="InterPro" id="IPR002004">
    <property type="entry name" value="PABP_HYD_C"/>
</dbReference>
<feature type="region of interest" description="Disordered" evidence="14">
    <location>
        <begin position="716"/>
        <end position="802"/>
    </location>
</feature>
<dbReference type="SMART" id="SM00517">
    <property type="entry name" value="PolyA"/>
    <property type="match status" value="2"/>
</dbReference>
<dbReference type="PROSITE" id="PS51292">
    <property type="entry name" value="ZF_RING_CH"/>
    <property type="match status" value="1"/>
</dbReference>
<feature type="transmembrane region" description="Helical" evidence="15">
    <location>
        <begin position="1616"/>
        <end position="1634"/>
    </location>
</feature>
<dbReference type="SUPFAM" id="SSF57850">
    <property type="entry name" value="RING/U-box"/>
    <property type="match status" value="1"/>
</dbReference>
<proteinExistence type="predicted"/>
<feature type="domain" description="RING-CH-type" evidence="17">
    <location>
        <begin position="34"/>
        <end position="95"/>
    </location>
</feature>
<evidence type="ECO:0000256" key="14">
    <source>
        <dbReference type="SAM" id="MobiDB-lite"/>
    </source>
</evidence>
<feature type="compositionally biased region" description="Basic and acidic residues" evidence="14">
    <location>
        <begin position="525"/>
        <end position="551"/>
    </location>
</feature>
<dbReference type="FunFam" id="3.30.40.10:FF:000287">
    <property type="entry name" value="RING finger membrane protein"/>
    <property type="match status" value="1"/>
</dbReference>
<name>A0A177ANS3_9PEZI</name>
<organism evidence="19">
    <name type="scientific">Pseudogymnoascus destructans</name>
    <dbReference type="NCBI Taxonomy" id="655981"/>
    <lineage>
        <taxon>Eukaryota</taxon>
        <taxon>Fungi</taxon>
        <taxon>Dikarya</taxon>
        <taxon>Ascomycota</taxon>
        <taxon>Pezizomycotina</taxon>
        <taxon>Leotiomycetes</taxon>
        <taxon>Thelebolales</taxon>
        <taxon>Thelebolaceae</taxon>
        <taxon>Pseudogymnoascus</taxon>
    </lineage>
</organism>
<keyword evidence="6 15" id="KW-0812">Transmembrane</keyword>
<feature type="transmembrane region" description="Helical" evidence="15">
    <location>
        <begin position="1322"/>
        <end position="1340"/>
    </location>
</feature>
<reference evidence="19" key="1">
    <citation type="submission" date="2016-03" db="EMBL/GenBank/DDBJ databases">
        <title>Updated assembly of Pseudogymnoascus destructans, the fungus causing white-nose syndrome of bats.</title>
        <authorList>
            <person name="Palmer J.M."/>
            <person name="Drees K.P."/>
            <person name="Foster J.T."/>
            <person name="Lindner D.L."/>
        </authorList>
    </citation>
    <scope>NUCLEOTIDE SEQUENCE [LARGE SCALE GENOMIC DNA]</scope>
    <source>
        <strain evidence="19">20631-21</strain>
    </source>
</reference>
<keyword evidence="12 15" id="KW-0472">Membrane</keyword>
<dbReference type="SUPFAM" id="SSF63570">
    <property type="entry name" value="PABC (PABP) domain"/>
    <property type="match status" value="2"/>
</dbReference>
<feature type="region of interest" description="Disordered" evidence="14">
    <location>
        <begin position="398"/>
        <end position="422"/>
    </location>
</feature>
<feature type="compositionally biased region" description="Polar residues" evidence="14">
    <location>
        <begin position="778"/>
        <end position="798"/>
    </location>
</feature>
<comment type="catalytic activity">
    <reaction evidence="1">
        <text>S-ubiquitinyl-[E2 ubiquitin-conjugating enzyme]-L-cysteine + [acceptor protein]-L-lysine = [E2 ubiquitin-conjugating enzyme]-L-cysteine + N(6)-ubiquitinyl-[acceptor protein]-L-lysine.</text>
        <dbReference type="EC" id="2.3.2.27"/>
    </reaction>
</comment>
<evidence type="ECO:0000256" key="1">
    <source>
        <dbReference type="ARBA" id="ARBA00000900"/>
    </source>
</evidence>
<dbReference type="GO" id="GO:0008270">
    <property type="term" value="F:zinc ion binding"/>
    <property type="evidence" value="ECO:0007669"/>
    <property type="project" value="UniProtKB-KW"/>
</dbReference>
<evidence type="ECO:0000256" key="3">
    <source>
        <dbReference type="ARBA" id="ARBA00004906"/>
    </source>
</evidence>
<dbReference type="EC" id="2.3.2.27" evidence="4"/>
<feature type="region of interest" description="Disordered" evidence="14">
    <location>
        <begin position="506"/>
        <end position="554"/>
    </location>
</feature>
<dbReference type="CDD" id="cd16702">
    <property type="entry name" value="RING_CH-C4HC3_MARCH6"/>
    <property type="match status" value="1"/>
</dbReference>
<dbReference type="InterPro" id="IPR011016">
    <property type="entry name" value="Znf_RING-CH"/>
</dbReference>
<dbReference type="PROSITE" id="PS51309">
    <property type="entry name" value="PABC"/>
    <property type="match status" value="1"/>
</dbReference>
<dbReference type="SMART" id="SM00744">
    <property type="entry name" value="RINGv"/>
    <property type="match status" value="1"/>
</dbReference>
<keyword evidence="8 13" id="KW-0863">Zinc-finger</keyword>
<dbReference type="Gene3D" id="3.30.40.10">
    <property type="entry name" value="Zinc/RING finger domain, C3HC4 (zinc finger)"/>
    <property type="match status" value="1"/>
</dbReference>
<dbReference type="InterPro" id="IPR001841">
    <property type="entry name" value="Znf_RING"/>
</dbReference>
<feature type="region of interest" description="Disordered" evidence="14">
    <location>
        <begin position="822"/>
        <end position="891"/>
    </location>
</feature>